<proteinExistence type="predicted"/>
<dbReference type="Pfam" id="PF10112">
    <property type="entry name" value="Halogen_Hydrol"/>
    <property type="match status" value="1"/>
</dbReference>
<dbReference type="InterPro" id="IPR018770">
    <property type="entry name" value="ChloroindolylP_hydrolase"/>
</dbReference>
<keyword evidence="3" id="KW-1185">Reference proteome</keyword>
<organism evidence="2 3">
    <name type="scientific">Sporolactobacillus shoreae</name>
    <dbReference type="NCBI Taxonomy" id="1465501"/>
    <lineage>
        <taxon>Bacteria</taxon>
        <taxon>Bacillati</taxon>
        <taxon>Bacillota</taxon>
        <taxon>Bacilli</taxon>
        <taxon>Bacillales</taxon>
        <taxon>Sporolactobacillaceae</taxon>
        <taxon>Sporolactobacillus</taxon>
    </lineage>
</organism>
<keyword evidence="1" id="KW-1133">Transmembrane helix</keyword>
<evidence type="ECO:0008006" key="4">
    <source>
        <dbReference type="Google" id="ProtNLM"/>
    </source>
</evidence>
<reference evidence="2 3" key="1">
    <citation type="journal article" date="2015" name="Int. J. Syst. Evol. Microbiol.">
        <title>Sporolactobacillus shoreae sp. nov. and Sporolactobacillus spathodeae sp. nov., two spore-forming lactic acid bacteria isolated from tree barks in Thailand.</title>
        <authorList>
            <person name="Thamacharoensuk T."/>
            <person name="Kitahara M."/>
            <person name="Ohkuma M."/>
            <person name="Thongchul N."/>
            <person name="Tanasupawat S."/>
        </authorList>
    </citation>
    <scope>NUCLEOTIDE SEQUENCE [LARGE SCALE GENOMIC DNA]</scope>
    <source>
        <strain evidence="2 3">BK92</strain>
    </source>
</reference>
<sequence length="205" mass="23109">MRKGKALLIEVSEALAAGAVFLILIFLLHLPFLFAAVIGVLLYIAVSLIARPSRFRIGKIEVDDADTFQELKETIGEGYSRMEAIEKLSVKISNSSVREKVTRISAITKKVFAYLEKNPNKIRSAKRFFSYYLETTYTILSKYVELSEQDLDTPEIVGTLRKVEEILDSIAETFEKQLSALMENEVIDLDAEISLLKNTMKMGGF</sequence>
<keyword evidence="1" id="KW-0472">Membrane</keyword>
<gene>
    <name evidence="2" type="ORF">E4665_11830</name>
</gene>
<dbReference type="OrthoDB" id="1624905at2"/>
<feature type="transmembrane region" description="Helical" evidence="1">
    <location>
        <begin position="32"/>
        <end position="50"/>
    </location>
</feature>
<protein>
    <recommendedName>
        <fullName evidence="4">5-bromo-4-chloroindolyl phosphate hydrolysis protein</fullName>
    </recommendedName>
</protein>
<feature type="transmembrane region" description="Helical" evidence="1">
    <location>
        <begin position="7"/>
        <end position="26"/>
    </location>
</feature>
<dbReference type="Proteomes" id="UP000298347">
    <property type="component" value="Unassembled WGS sequence"/>
</dbReference>
<comment type="caution">
    <text evidence="2">The sequence shown here is derived from an EMBL/GenBank/DDBJ whole genome shotgun (WGS) entry which is preliminary data.</text>
</comment>
<dbReference type="AlphaFoldDB" id="A0A4Z0GNS1"/>
<keyword evidence="1" id="KW-0812">Transmembrane</keyword>
<dbReference type="RefSeq" id="WP_135348994.1">
    <property type="nucleotide sequence ID" value="NZ_SRJD01000013.1"/>
</dbReference>
<accession>A0A4Z0GNS1</accession>
<evidence type="ECO:0000313" key="3">
    <source>
        <dbReference type="Proteomes" id="UP000298347"/>
    </source>
</evidence>
<dbReference type="EMBL" id="SRJD01000013">
    <property type="protein sequence ID" value="TGA97528.1"/>
    <property type="molecule type" value="Genomic_DNA"/>
</dbReference>
<evidence type="ECO:0000313" key="2">
    <source>
        <dbReference type="EMBL" id="TGA97528.1"/>
    </source>
</evidence>
<evidence type="ECO:0000256" key="1">
    <source>
        <dbReference type="SAM" id="Phobius"/>
    </source>
</evidence>
<name>A0A4Z0GNS1_9BACL</name>